<sequence length="77" mass="8636">MAFSRSPSSKSRLSLICSEFCSILPHFDSYRGDSDVRRNDRFSFIGEGKWGSPVDLRMVMLLDAILFEEGSDLLAGD</sequence>
<comment type="caution">
    <text evidence="1">The sequence shown here is derived from an EMBL/GenBank/DDBJ whole genome shotgun (WGS) entry which is preliminary data.</text>
</comment>
<dbReference type="EMBL" id="JAJFAZ020000002">
    <property type="protein sequence ID" value="KAI5343083.1"/>
    <property type="molecule type" value="Genomic_DNA"/>
</dbReference>
<name>A0AAD4WGI1_PRUDU</name>
<organism evidence="1 2">
    <name type="scientific">Prunus dulcis</name>
    <name type="common">Almond</name>
    <name type="synonym">Amygdalus dulcis</name>
    <dbReference type="NCBI Taxonomy" id="3755"/>
    <lineage>
        <taxon>Eukaryota</taxon>
        <taxon>Viridiplantae</taxon>
        <taxon>Streptophyta</taxon>
        <taxon>Embryophyta</taxon>
        <taxon>Tracheophyta</taxon>
        <taxon>Spermatophyta</taxon>
        <taxon>Magnoliopsida</taxon>
        <taxon>eudicotyledons</taxon>
        <taxon>Gunneridae</taxon>
        <taxon>Pentapetalae</taxon>
        <taxon>rosids</taxon>
        <taxon>fabids</taxon>
        <taxon>Rosales</taxon>
        <taxon>Rosaceae</taxon>
        <taxon>Amygdaloideae</taxon>
        <taxon>Amygdaleae</taxon>
        <taxon>Prunus</taxon>
    </lineage>
</organism>
<dbReference type="Proteomes" id="UP001054821">
    <property type="component" value="Chromosome 2"/>
</dbReference>
<protein>
    <submittedName>
        <fullName evidence="1">Uncharacterized protein</fullName>
    </submittedName>
</protein>
<gene>
    <name evidence="1" type="ORF">L3X38_010959</name>
</gene>
<proteinExistence type="predicted"/>
<accession>A0AAD4WGI1</accession>
<reference evidence="1 2" key="1">
    <citation type="journal article" date="2022" name="G3 (Bethesda)">
        <title>Whole-genome sequence and methylome profiling of the almond [Prunus dulcis (Mill.) D.A. Webb] cultivar 'Nonpareil'.</title>
        <authorList>
            <person name="D'Amico-Willman K.M."/>
            <person name="Ouma W.Z."/>
            <person name="Meulia T."/>
            <person name="Sideli G.M."/>
            <person name="Gradziel T.M."/>
            <person name="Fresnedo-Ramirez J."/>
        </authorList>
    </citation>
    <scope>NUCLEOTIDE SEQUENCE [LARGE SCALE GENOMIC DNA]</scope>
    <source>
        <strain evidence="1">Clone GOH B32 T37-40</strain>
    </source>
</reference>
<evidence type="ECO:0000313" key="1">
    <source>
        <dbReference type="EMBL" id="KAI5343083.1"/>
    </source>
</evidence>
<dbReference type="AlphaFoldDB" id="A0AAD4WGI1"/>
<keyword evidence="2" id="KW-1185">Reference proteome</keyword>
<evidence type="ECO:0000313" key="2">
    <source>
        <dbReference type="Proteomes" id="UP001054821"/>
    </source>
</evidence>